<accession>A0A8R1YJ24</accession>
<dbReference type="InterPro" id="IPR001810">
    <property type="entry name" value="F-box_dom"/>
</dbReference>
<evidence type="ECO:0000313" key="2">
    <source>
        <dbReference type="Proteomes" id="UP000005239"/>
    </source>
</evidence>
<dbReference type="Proteomes" id="UP000005239">
    <property type="component" value="Unassembled WGS sequence"/>
</dbReference>
<dbReference type="Pfam" id="PF00646">
    <property type="entry name" value="F-box"/>
    <property type="match status" value="1"/>
</dbReference>
<evidence type="ECO:0000313" key="1">
    <source>
        <dbReference type="EnsemblMetazoa" id="PPA21091.1"/>
    </source>
</evidence>
<accession>A0A2A6B8Q2</accession>
<organism evidence="1 2">
    <name type="scientific">Pristionchus pacificus</name>
    <name type="common">Parasitic nematode worm</name>
    <dbReference type="NCBI Taxonomy" id="54126"/>
    <lineage>
        <taxon>Eukaryota</taxon>
        <taxon>Metazoa</taxon>
        <taxon>Ecdysozoa</taxon>
        <taxon>Nematoda</taxon>
        <taxon>Chromadorea</taxon>
        <taxon>Rhabditida</taxon>
        <taxon>Rhabditina</taxon>
        <taxon>Diplogasteromorpha</taxon>
        <taxon>Diplogasteroidea</taxon>
        <taxon>Neodiplogasteridae</taxon>
        <taxon>Pristionchus</taxon>
    </lineage>
</organism>
<keyword evidence="2" id="KW-1185">Reference proteome</keyword>
<dbReference type="EnsemblMetazoa" id="PPA21091.1">
    <property type="protein sequence ID" value="PPA21091.1"/>
    <property type="gene ID" value="WBGene00110645"/>
</dbReference>
<dbReference type="PROSITE" id="PS50181">
    <property type="entry name" value="FBOX"/>
    <property type="match status" value="1"/>
</dbReference>
<protein>
    <submittedName>
        <fullName evidence="1">F-box domain-containing protein</fullName>
    </submittedName>
</protein>
<reference evidence="2" key="1">
    <citation type="journal article" date="2008" name="Nat. Genet.">
        <title>The Pristionchus pacificus genome provides a unique perspective on nematode lifestyle and parasitism.</title>
        <authorList>
            <person name="Dieterich C."/>
            <person name="Clifton S.W."/>
            <person name="Schuster L.N."/>
            <person name="Chinwalla A."/>
            <person name="Delehaunty K."/>
            <person name="Dinkelacker I."/>
            <person name="Fulton L."/>
            <person name="Fulton R."/>
            <person name="Godfrey J."/>
            <person name="Minx P."/>
            <person name="Mitreva M."/>
            <person name="Roeseler W."/>
            <person name="Tian H."/>
            <person name="Witte H."/>
            <person name="Yang S.P."/>
            <person name="Wilson R.K."/>
            <person name="Sommer R.J."/>
        </authorList>
    </citation>
    <scope>NUCLEOTIDE SEQUENCE [LARGE SCALE GENOMIC DNA]</scope>
    <source>
        <strain evidence="2">PS312</strain>
    </source>
</reference>
<gene>
    <name evidence="1" type="primary">WBGene00110645</name>
</gene>
<reference evidence="1" key="2">
    <citation type="submission" date="2022-06" db="UniProtKB">
        <authorList>
            <consortium name="EnsemblMetazoa"/>
        </authorList>
    </citation>
    <scope>IDENTIFICATION</scope>
    <source>
        <strain evidence="1">PS312</strain>
    </source>
</reference>
<dbReference type="AlphaFoldDB" id="A0A2A6B8Q2"/>
<sequence length="305" mass="34417">MTISSSALTTESSSIMDPKASILCLPNEILSKIFENLPSKDRENVGILSDRLDDIEKRTGCRDFSTICFSTIDKPEIVARDVNANKFRKWPSEEGLANFFRRSTCRSLVIDGPLTVEHEQCIRSAFKSVDYKELLVDFKGDYSGRILIDLLRSRSDIEQLHIGGSRWMLEKEVEETRRVLMIIPTTRRLAVAASEGKILTDSILAHLVSVSHYTDLGGVKETDVTVEGLETAFEMVSAASHYKEVSCTVPASAVHQFLDRRQFSVVFRTNLQHIATGTKFNYRLDRDNQDYLYVSIQSDKSPVPL</sequence>
<proteinExistence type="predicted"/>
<name>A0A2A6B8Q2_PRIPA</name>